<reference evidence="3" key="1">
    <citation type="submission" date="2022-06" db="EMBL/GenBank/DDBJ databases">
        <authorList>
            <consortium name="SYNGENTA / RWTH Aachen University"/>
        </authorList>
    </citation>
    <scope>NUCLEOTIDE SEQUENCE</scope>
</reference>
<dbReference type="Pfam" id="PF06991">
    <property type="entry name" value="MFAP1"/>
    <property type="match status" value="1"/>
</dbReference>
<feature type="compositionally biased region" description="Basic and acidic residues" evidence="1">
    <location>
        <begin position="196"/>
        <end position="222"/>
    </location>
</feature>
<feature type="compositionally biased region" description="Polar residues" evidence="1">
    <location>
        <begin position="19"/>
        <end position="39"/>
    </location>
</feature>
<evidence type="ECO:0000256" key="1">
    <source>
        <dbReference type="SAM" id="MobiDB-lite"/>
    </source>
</evidence>
<comment type="caution">
    <text evidence="3">The sequence shown here is derived from an EMBL/GenBank/DDBJ whole genome shotgun (WGS) entry which is preliminary data.</text>
</comment>
<evidence type="ECO:0000259" key="2">
    <source>
        <dbReference type="Pfam" id="PF06991"/>
    </source>
</evidence>
<feature type="region of interest" description="Disordered" evidence="1">
    <location>
        <begin position="255"/>
        <end position="413"/>
    </location>
</feature>
<organism evidence="3 4">
    <name type="scientific">Phakopsora pachyrhizi</name>
    <name type="common">Asian soybean rust disease fungus</name>
    <dbReference type="NCBI Taxonomy" id="170000"/>
    <lineage>
        <taxon>Eukaryota</taxon>
        <taxon>Fungi</taxon>
        <taxon>Dikarya</taxon>
        <taxon>Basidiomycota</taxon>
        <taxon>Pucciniomycotina</taxon>
        <taxon>Pucciniomycetes</taxon>
        <taxon>Pucciniales</taxon>
        <taxon>Phakopsoraceae</taxon>
        <taxon>Phakopsora</taxon>
    </lineage>
</organism>
<protein>
    <submittedName>
        <fullName evidence="3">Expressed protein</fullName>
    </submittedName>
</protein>
<dbReference type="Proteomes" id="UP001153365">
    <property type="component" value="Unassembled WGS sequence"/>
</dbReference>
<feature type="domain" description="Micro-fibrillar-associated protein 1 C-terminal" evidence="2">
    <location>
        <begin position="232"/>
        <end position="258"/>
    </location>
</feature>
<proteinExistence type="predicted"/>
<sequence length="413" mass="48489">MPSNKPSRPVSIYRRNKPSVPTNLSTQPTTQQVPSADSYQSNNPNHQPQQSTRSPPSSFQYQRNSNDPSLSRSIRVVPTSSSSGESSEDDDDDDDDDEESSEDDDDDDDSSEQQVHLEPIYRPTFVSNQTTKPVLDDYERGKNQEDEPARSLEEQELEQQRSERQETLRRELADKEVEEVFPDVDDTDGIDPEAEERDHLIQKQKEKEDLESRRLIPEEQRLKEDLERAQRMELLPAVMQVRDFGKMSRTKWTHLVKENKSLPGNSKEGLSKDELPGVEGSRSRRRRWSGDHDDDDDRRYGRGEGLRDDDHHKKRRSGSDTRYRDRTDSREDRFRPESDRSHGGGDRDRYRNKDREIDAERYRNKDREIDGERHRERDSSRYERADTTSIDLRNEQKNFSHEENVEKGWAHYN</sequence>
<name>A0AAV0B3Y8_PHAPC</name>
<accession>A0AAV0B3Y8</accession>
<dbReference type="InterPro" id="IPR009730">
    <property type="entry name" value="MFAP1_C"/>
</dbReference>
<feature type="compositionally biased region" description="Acidic residues" evidence="1">
    <location>
        <begin position="176"/>
        <end position="195"/>
    </location>
</feature>
<keyword evidence="4" id="KW-1185">Reference proteome</keyword>
<dbReference type="PANTHER" id="PTHR15327">
    <property type="entry name" value="MICROFIBRIL-ASSOCIATED PROTEIN"/>
    <property type="match status" value="1"/>
</dbReference>
<feature type="compositionally biased region" description="Low complexity" evidence="1">
    <location>
        <begin position="40"/>
        <end position="60"/>
    </location>
</feature>
<evidence type="ECO:0000313" key="4">
    <source>
        <dbReference type="Proteomes" id="UP001153365"/>
    </source>
</evidence>
<dbReference type="EMBL" id="CALTRL010002403">
    <property type="protein sequence ID" value="CAH7675694.1"/>
    <property type="molecule type" value="Genomic_DNA"/>
</dbReference>
<dbReference type="AlphaFoldDB" id="A0AAV0B3Y8"/>
<feature type="region of interest" description="Disordered" evidence="1">
    <location>
        <begin position="1"/>
        <end position="222"/>
    </location>
</feature>
<gene>
    <name evidence="3" type="ORF">PPACK8108_LOCUS10721</name>
</gene>
<feature type="compositionally biased region" description="Polar residues" evidence="1">
    <location>
        <begin position="61"/>
        <end position="72"/>
    </location>
</feature>
<evidence type="ECO:0000313" key="3">
    <source>
        <dbReference type="EMBL" id="CAH7675694.1"/>
    </source>
</evidence>
<feature type="compositionally biased region" description="Basic and acidic residues" evidence="1">
    <location>
        <begin position="297"/>
        <end position="413"/>
    </location>
</feature>
<feature type="compositionally biased region" description="Acidic residues" evidence="1">
    <location>
        <begin position="86"/>
        <end position="111"/>
    </location>
</feature>
<dbReference type="InterPro" id="IPR033194">
    <property type="entry name" value="MFAP1"/>
</dbReference>
<feature type="compositionally biased region" description="Basic and acidic residues" evidence="1">
    <location>
        <begin position="134"/>
        <end position="175"/>
    </location>
</feature>